<organism evidence="1 2">
    <name type="scientific">Sulfitobacter profundi</name>
    <dbReference type="NCBI Taxonomy" id="2679961"/>
    <lineage>
        <taxon>Bacteria</taxon>
        <taxon>Pseudomonadati</taxon>
        <taxon>Pseudomonadota</taxon>
        <taxon>Alphaproteobacteria</taxon>
        <taxon>Rhodobacterales</taxon>
        <taxon>Roseobacteraceae</taxon>
        <taxon>Sulfitobacter</taxon>
    </lineage>
</organism>
<proteinExistence type="predicted"/>
<dbReference type="EMBL" id="JBHSWA010000001">
    <property type="protein sequence ID" value="MFC6641107.1"/>
    <property type="molecule type" value="Genomic_DNA"/>
</dbReference>
<evidence type="ECO:0000313" key="2">
    <source>
        <dbReference type="Proteomes" id="UP001596403"/>
    </source>
</evidence>
<dbReference type="Gene3D" id="3.30.40.220">
    <property type="match status" value="1"/>
</dbReference>
<protein>
    <recommendedName>
        <fullName evidence="3">Death domain-containing protein</fullName>
    </recommendedName>
</protein>
<evidence type="ECO:0008006" key="3">
    <source>
        <dbReference type="Google" id="ProtNLM"/>
    </source>
</evidence>
<comment type="caution">
    <text evidence="1">The sequence shown here is derived from an EMBL/GenBank/DDBJ whole genome shotgun (WGS) entry which is preliminary data.</text>
</comment>
<name>A0ABW1YYR0_9RHOB</name>
<sequence length="88" mass="10094">MSDAELDKLIRYLLKIQEDRCAITGLSFQFQGAQTDNNMLPSLDRIDSNGHYAKDNLQIVCRFINFWKQASDDAEFRRLLGLVRDVGA</sequence>
<dbReference type="Proteomes" id="UP001596403">
    <property type="component" value="Unassembled WGS sequence"/>
</dbReference>
<accession>A0ABW1YYR0</accession>
<gene>
    <name evidence="1" type="ORF">ACFQAU_04460</name>
</gene>
<reference evidence="2" key="1">
    <citation type="journal article" date="2019" name="Int. J. Syst. Evol. Microbiol.">
        <title>The Global Catalogue of Microorganisms (GCM) 10K type strain sequencing project: providing services to taxonomists for standard genome sequencing and annotation.</title>
        <authorList>
            <consortium name="The Broad Institute Genomics Platform"/>
            <consortium name="The Broad Institute Genome Sequencing Center for Infectious Disease"/>
            <person name="Wu L."/>
            <person name="Ma J."/>
        </authorList>
    </citation>
    <scope>NUCLEOTIDE SEQUENCE [LARGE SCALE GENOMIC DNA]</scope>
    <source>
        <strain evidence="2">NBRC 111368</strain>
    </source>
</reference>
<keyword evidence="2" id="KW-1185">Reference proteome</keyword>
<evidence type="ECO:0000313" key="1">
    <source>
        <dbReference type="EMBL" id="MFC6641107.1"/>
    </source>
</evidence>
<dbReference type="RefSeq" id="WP_386280823.1">
    <property type="nucleotide sequence ID" value="NZ_JBHSWA010000001.1"/>
</dbReference>